<gene>
    <name evidence="1" type="ORF">CD29_15295</name>
</gene>
<comment type="caution">
    <text evidence="1">The sequence shown here is derived from an EMBL/GenBank/DDBJ whole genome shotgun (WGS) entry which is preliminary data.</text>
</comment>
<sequence length="69" mass="8347">MLVHHSGNKSKEFFYSYMKLILLSRTFSYAELQNFVENHFFKGNLEEYGTHTKEQYKQALQLIQQEINR</sequence>
<dbReference type="OrthoDB" id="2737810at2"/>
<protein>
    <submittedName>
        <fullName evidence="1">Uncharacterized protein</fullName>
    </submittedName>
</protein>
<dbReference type="STRING" id="1384049.CD29_15295"/>
<evidence type="ECO:0000313" key="1">
    <source>
        <dbReference type="EMBL" id="KGR77231.1"/>
    </source>
</evidence>
<keyword evidence="2" id="KW-1185">Reference proteome</keyword>
<dbReference type="Proteomes" id="UP000030416">
    <property type="component" value="Unassembled WGS sequence"/>
</dbReference>
<proteinExistence type="predicted"/>
<evidence type="ECO:0000313" key="2">
    <source>
        <dbReference type="Proteomes" id="UP000030416"/>
    </source>
</evidence>
<dbReference type="EMBL" id="JPVN01000020">
    <property type="protein sequence ID" value="KGR77231.1"/>
    <property type="molecule type" value="Genomic_DNA"/>
</dbReference>
<reference evidence="1 2" key="1">
    <citation type="submission" date="2014-02" db="EMBL/GenBank/DDBJ databases">
        <title>Draft genome sequence of Lysinibacillus manganicus DSM 26584T.</title>
        <authorList>
            <person name="Zhang F."/>
            <person name="Wang G."/>
            <person name="Zhang L."/>
        </authorList>
    </citation>
    <scope>NUCLEOTIDE SEQUENCE [LARGE SCALE GENOMIC DNA]</scope>
    <source>
        <strain evidence="1 2">DSM 26584</strain>
    </source>
</reference>
<dbReference type="AlphaFoldDB" id="A0A0A3HX91"/>
<accession>A0A0A3HX91</accession>
<name>A0A0A3HX91_9BACL</name>
<dbReference type="RefSeq" id="WP_036188457.1">
    <property type="nucleotide sequence ID" value="NZ_AVDA01000020.1"/>
</dbReference>
<organism evidence="1 2">
    <name type="scientific">Ureibacillus manganicus DSM 26584</name>
    <dbReference type="NCBI Taxonomy" id="1384049"/>
    <lineage>
        <taxon>Bacteria</taxon>
        <taxon>Bacillati</taxon>
        <taxon>Bacillota</taxon>
        <taxon>Bacilli</taxon>
        <taxon>Bacillales</taxon>
        <taxon>Caryophanaceae</taxon>
        <taxon>Ureibacillus</taxon>
    </lineage>
</organism>